<feature type="binding site" evidence="5">
    <location>
        <position position="266"/>
    </location>
    <ligand>
        <name>isopentenyl diphosphate</name>
        <dbReference type="ChEBI" id="CHEBI:128769"/>
    </ligand>
</feature>
<comment type="pathway">
    <text evidence="5">Isoprenoid biosynthesis; dimethylallyl diphosphate biosynthesis; dimethylallyl diphosphate from (2E)-4-hydroxy-3-methylbutenyl diphosphate: step 1/1.</text>
</comment>
<dbReference type="CDD" id="cd13944">
    <property type="entry name" value="lytB_ispH"/>
    <property type="match status" value="1"/>
</dbReference>
<comment type="pathway">
    <text evidence="5">Isoprenoid biosynthesis; isopentenyl diphosphate biosynthesis via DXP pathway; isopentenyl diphosphate from 1-deoxy-D-xylulose 5-phosphate: step 6/6.</text>
</comment>
<dbReference type="EMBL" id="CP075567">
    <property type="protein sequence ID" value="UFQ02113.1"/>
    <property type="molecule type" value="Genomic_DNA"/>
</dbReference>
<reference evidence="6 7" key="1">
    <citation type="journal article" date="2022" name="Int. J. Syst. Evol. Microbiol.">
        <title>Pseudomonas fitomaticsae sp. nov., isolated at Marimurtra Botanical Garden in Blanes, Catalonia, Spain.</title>
        <authorList>
            <person name="Atanasov K.E."/>
            <person name="Galbis D.M."/>
            <person name="Cornado D."/>
            <person name="Serpico A."/>
            <person name="Sanchez G."/>
            <person name="Bosch M."/>
            <person name="Ferrer A."/>
            <person name="Altabella T."/>
        </authorList>
    </citation>
    <scope>NUCLEOTIDE SEQUENCE [LARGE SCALE GENOMIC DNA]</scope>
    <source>
        <strain evidence="6 7">FIT81</strain>
    </source>
</reference>
<keyword evidence="2 5" id="KW-0479">Metal-binding</keyword>
<keyword evidence="1 5" id="KW-0004">4Fe-4S</keyword>
<sequence length="309" mass="33482">MKVLLANPRGFCAGVVRAIDTVEQALKQFGAPVFVRHEIVHNAHVVQDLREKGAIFVDELDQVPENAVTIFSAHGVSQAVELHAVQRHLQVVDATCPLVKKVHLQGRQYAAAGYHVILIGEPAHPEVLGTQGQIPATVSVISTPDEVATLDLPPDSPVAYISQTTLSVDDTYAVIQALKQRYPQILGPEVRDICYAVQNRQRAVRALCDQVDVMLIVGSDKSANAATLRNIAAQTGIPSYLIADATSLREHWFNKHSVIGLSAAASTPEVLVQGVINALSKLAELQVIDLPSHEERVQFRLPDGLIAHL</sequence>
<comment type="cofactor">
    <cofactor evidence="5">
        <name>[4Fe-4S] cluster</name>
        <dbReference type="ChEBI" id="CHEBI:49883"/>
    </cofactor>
    <text evidence="5">Binds 1 [4Fe-4S] cluster per subunit.</text>
</comment>
<dbReference type="Proteomes" id="UP001162907">
    <property type="component" value="Chromosome"/>
</dbReference>
<dbReference type="NCBIfam" id="TIGR00216">
    <property type="entry name" value="ispH_lytB"/>
    <property type="match status" value="1"/>
</dbReference>
<evidence type="ECO:0000256" key="1">
    <source>
        <dbReference type="ARBA" id="ARBA00022485"/>
    </source>
</evidence>
<feature type="binding site" evidence="5">
    <location>
        <position position="224"/>
    </location>
    <ligand>
        <name>(2E)-4-hydroxy-3-methylbut-2-enyl diphosphate</name>
        <dbReference type="ChEBI" id="CHEBI:128753"/>
    </ligand>
</feature>
<dbReference type="GO" id="GO:0051745">
    <property type="term" value="F:4-hydroxy-3-methylbut-2-enyl diphosphate reductase activity"/>
    <property type="evidence" value="ECO:0007669"/>
    <property type="project" value="UniProtKB-EC"/>
</dbReference>
<feature type="binding site" evidence="5">
    <location>
        <position position="96"/>
    </location>
    <ligand>
        <name>[4Fe-4S] cluster</name>
        <dbReference type="ChEBI" id="CHEBI:49883"/>
    </ligand>
</feature>
<feature type="binding site" evidence="5">
    <location>
        <position position="266"/>
    </location>
    <ligand>
        <name>dimethylallyl diphosphate</name>
        <dbReference type="ChEBI" id="CHEBI:57623"/>
    </ligand>
</feature>
<feature type="binding site" evidence="5">
    <location>
        <position position="74"/>
    </location>
    <ligand>
        <name>dimethylallyl diphosphate</name>
        <dbReference type="ChEBI" id="CHEBI:57623"/>
    </ligand>
</feature>
<comment type="similarity">
    <text evidence="5">Belongs to the IspH family.</text>
</comment>
<organism evidence="6 7">
    <name type="scientific">Pseudomonas fitomaticsae</name>
    <dbReference type="NCBI Taxonomy" id="2837969"/>
    <lineage>
        <taxon>Bacteria</taxon>
        <taxon>Pseudomonadati</taxon>
        <taxon>Pseudomonadota</taxon>
        <taxon>Gammaproteobacteria</taxon>
        <taxon>Pseudomonadales</taxon>
        <taxon>Pseudomonadaceae</taxon>
        <taxon>Pseudomonas</taxon>
    </lineage>
</organism>
<comment type="caution">
    <text evidence="5">Lacks conserved residue(s) required for the propagation of feature annotation.</text>
</comment>
<feature type="binding site" evidence="5">
    <location>
        <position position="194"/>
    </location>
    <ligand>
        <name>[4Fe-4S] cluster</name>
        <dbReference type="ChEBI" id="CHEBI:49883"/>
    </ligand>
</feature>
<accession>A0ABY3Q7G4</accession>
<feature type="binding site" evidence="5">
    <location>
        <position position="224"/>
    </location>
    <ligand>
        <name>isopentenyl diphosphate</name>
        <dbReference type="ChEBI" id="CHEBI:128769"/>
    </ligand>
</feature>
<evidence type="ECO:0000313" key="6">
    <source>
        <dbReference type="EMBL" id="UFQ02113.1"/>
    </source>
</evidence>
<keyword evidence="5 6" id="KW-0560">Oxidoreductase</keyword>
<feature type="binding site" evidence="5">
    <location>
        <position position="224"/>
    </location>
    <ligand>
        <name>dimethylallyl diphosphate</name>
        <dbReference type="ChEBI" id="CHEBI:57623"/>
    </ligand>
</feature>
<dbReference type="InterPro" id="IPR003451">
    <property type="entry name" value="LytB/IspH"/>
</dbReference>
<dbReference type="HAMAP" id="MF_00191">
    <property type="entry name" value="IspH"/>
    <property type="match status" value="1"/>
</dbReference>
<evidence type="ECO:0000256" key="4">
    <source>
        <dbReference type="ARBA" id="ARBA00023014"/>
    </source>
</evidence>
<evidence type="ECO:0000256" key="3">
    <source>
        <dbReference type="ARBA" id="ARBA00023004"/>
    </source>
</evidence>
<dbReference type="NCBIfam" id="NF002190">
    <property type="entry name" value="PRK01045.1-4"/>
    <property type="match status" value="1"/>
</dbReference>
<feature type="binding site" evidence="5">
    <location>
        <position position="12"/>
    </location>
    <ligand>
        <name>[4Fe-4S] cluster</name>
        <dbReference type="ChEBI" id="CHEBI:49883"/>
    </ligand>
</feature>
<protein>
    <recommendedName>
        <fullName evidence="5">4-hydroxy-3-methylbut-2-enyl diphosphate reductase</fullName>
        <shortName evidence="5">HMBPP reductase</shortName>
        <ecNumber evidence="5">1.17.7.4</ecNumber>
    </recommendedName>
</protein>
<comment type="function">
    <text evidence="5">Catalyzes the conversion of 1-hydroxy-2-methyl-2-(E)-butenyl 4-diphosphate (HMBPP) into a mixture of isopentenyl diphosphate (IPP) and dimethylallyl diphosphate (DMAPP). Acts in the terminal step of the DOXP/MEP pathway for isoprenoid precursor biosynthesis.</text>
</comment>
<feature type="binding site" evidence="5">
    <location>
        <position position="222"/>
    </location>
    <ligand>
        <name>(2E)-4-hydroxy-3-methylbut-2-enyl diphosphate</name>
        <dbReference type="ChEBI" id="CHEBI:128753"/>
    </ligand>
</feature>
<evidence type="ECO:0000256" key="2">
    <source>
        <dbReference type="ARBA" id="ARBA00022723"/>
    </source>
</evidence>
<evidence type="ECO:0000313" key="7">
    <source>
        <dbReference type="Proteomes" id="UP001162907"/>
    </source>
</evidence>
<gene>
    <name evidence="5 6" type="primary">ispH</name>
    <name evidence="6" type="synonym">lytB</name>
    <name evidence="6" type="ORF">KJY40_10580</name>
</gene>
<keyword evidence="5" id="KW-0414">Isoprene biosynthesis</keyword>
<dbReference type="RefSeq" id="WP_230736621.1">
    <property type="nucleotide sequence ID" value="NZ_CP075567.1"/>
</dbReference>
<feature type="binding site" evidence="5">
    <location>
        <position position="41"/>
    </location>
    <ligand>
        <name>dimethylallyl diphosphate</name>
        <dbReference type="ChEBI" id="CHEBI:57623"/>
    </ligand>
</feature>
<comment type="catalytic activity">
    <reaction evidence="5">
        <text>dimethylallyl diphosphate + 2 oxidized [2Fe-2S]-[ferredoxin] + H2O = (2E)-4-hydroxy-3-methylbut-2-enyl diphosphate + 2 reduced [2Fe-2S]-[ferredoxin] + 2 H(+)</text>
        <dbReference type="Rhea" id="RHEA:24825"/>
        <dbReference type="Rhea" id="RHEA-COMP:10000"/>
        <dbReference type="Rhea" id="RHEA-COMP:10001"/>
        <dbReference type="ChEBI" id="CHEBI:15377"/>
        <dbReference type="ChEBI" id="CHEBI:15378"/>
        <dbReference type="ChEBI" id="CHEBI:33737"/>
        <dbReference type="ChEBI" id="CHEBI:33738"/>
        <dbReference type="ChEBI" id="CHEBI:57623"/>
        <dbReference type="ChEBI" id="CHEBI:128753"/>
        <dbReference type="EC" id="1.17.7.4"/>
    </reaction>
</comment>
<dbReference type="PANTHER" id="PTHR30426:SF0">
    <property type="entry name" value="4-HYDROXY-3-METHYLBUT-2-ENYL DIPHOSPHATE REDUCTASE"/>
    <property type="match status" value="1"/>
</dbReference>
<feature type="binding site" evidence="5">
    <location>
        <position position="222"/>
    </location>
    <ligand>
        <name>isopentenyl diphosphate</name>
        <dbReference type="ChEBI" id="CHEBI:128769"/>
    </ligand>
</feature>
<dbReference type="Gene3D" id="3.40.1010.20">
    <property type="entry name" value="4-hydroxy-3-methylbut-2-enyl diphosphate reductase, catalytic domain"/>
    <property type="match status" value="2"/>
</dbReference>
<feature type="binding site" evidence="5">
    <location>
        <position position="74"/>
    </location>
    <ligand>
        <name>(2E)-4-hydroxy-3-methylbut-2-enyl diphosphate</name>
        <dbReference type="ChEBI" id="CHEBI:128753"/>
    </ligand>
</feature>
<evidence type="ECO:0000256" key="5">
    <source>
        <dbReference type="HAMAP-Rule" id="MF_00191"/>
    </source>
</evidence>
<name>A0ABY3Q7G4_9PSED</name>
<dbReference type="NCBIfam" id="NF002188">
    <property type="entry name" value="PRK01045.1-2"/>
    <property type="match status" value="1"/>
</dbReference>
<feature type="binding site" evidence="5">
    <location>
        <position position="266"/>
    </location>
    <ligand>
        <name>(2E)-4-hydroxy-3-methylbut-2-enyl diphosphate</name>
        <dbReference type="ChEBI" id="CHEBI:128753"/>
    </ligand>
</feature>
<comment type="catalytic activity">
    <reaction evidence="5">
        <text>isopentenyl diphosphate + 2 oxidized [2Fe-2S]-[ferredoxin] + H2O = (2E)-4-hydroxy-3-methylbut-2-enyl diphosphate + 2 reduced [2Fe-2S]-[ferredoxin] + 2 H(+)</text>
        <dbReference type="Rhea" id="RHEA:24488"/>
        <dbReference type="Rhea" id="RHEA-COMP:10000"/>
        <dbReference type="Rhea" id="RHEA-COMP:10001"/>
        <dbReference type="ChEBI" id="CHEBI:15377"/>
        <dbReference type="ChEBI" id="CHEBI:15378"/>
        <dbReference type="ChEBI" id="CHEBI:33737"/>
        <dbReference type="ChEBI" id="CHEBI:33738"/>
        <dbReference type="ChEBI" id="CHEBI:128753"/>
        <dbReference type="ChEBI" id="CHEBI:128769"/>
        <dbReference type="EC" id="1.17.7.4"/>
    </reaction>
</comment>
<feature type="binding site" evidence="5">
    <location>
        <position position="164"/>
    </location>
    <ligand>
        <name>(2E)-4-hydroxy-3-methylbut-2-enyl diphosphate</name>
        <dbReference type="ChEBI" id="CHEBI:128753"/>
    </ligand>
</feature>
<feature type="binding site" evidence="5">
    <location>
        <position position="124"/>
    </location>
    <ligand>
        <name>(2E)-4-hydroxy-3-methylbut-2-enyl diphosphate</name>
        <dbReference type="ChEBI" id="CHEBI:128753"/>
    </ligand>
</feature>
<feature type="binding site" evidence="5">
    <location>
        <position position="222"/>
    </location>
    <ligand>
        <name>dimethylallyl diphosphate</name>
        <dbReference type="ChEBI" id="CHEBI:57623"/>
    </ligand>
</feature>
<feature type="active site" description="Proton donor" evidence="5">
    <location>
        <position position="126"/>
    </location>
</feature>
<keyword evidence="7" id="KW-1185">Reference proteome</keyword>
<dbReference type="EC" id="1.17.7.4" evidence="5"/>
<dbReference type="Pfam" id="PF02401">
    <property type="entry name" value="LYTB"/>
    <property type="match status" value="1"/>
</dbReference>
<dbReference type="PANTHER" id="PTHR30426">
    <property type="entry name" value="4-HYDROXY-3-METHYLBUT-2-ENYL DIPHOSPHATE REDUCTASE"/>
    <property type="match status" value="1"/>
</dbReference>
<dbReference type="Gene3D" id="3.40.50.11270">
    <property type="match status" value="1"/>
</dbReference>
<feature type="binding site" evidence="5">
    <location>
        <position position="41"/>
    </location>
    <ligand>
        <name>isopentenyl diphosphate</name>
        <dbReference type="ChEBI" id="CHEBI:128769"/>
    </ligand>
</feature>
<feature type="binding site" evidence="5">
    <location>
        <position position="124"/>
    </location>
    <ligand>
        <name>isopentenyl diphosphate</name>
        <dbReference type="ChEBI" id="CHEBI:128769"/>
    </ligand>
</feature>
<keyword evidence="3 5" id="KW-0408">Iron</keyword>
<feature type="binding site" evidence="5">
    <location>
        <position position="41"/>
    </location>
    <ligand>
        <name>(2E)-4-hydroxy-3-methylbut-2-enyl diphosphate</name>
        <dbReference type="ChEBI" id="CHEBI:128753"/>
    </ligand>
</feature>
<keyword evidence="4 5" id="KW-0411">Iron-sulfur</keyword>
<proteinExistence type="inferred from homology"/>
<feature type="binding site" evidence="5">
    <location>
        <position position="124"/>
    </location>
    <ligand>
        <name>dimethylallyl diphosphate</name>
        <dbReference type="ChEBI" id="CHEBI:57623"/>
    </ligand>
</feature>
<feature type="binding site" evidence="5">
    <location>
        <position position="74"/>
    </location>
    <ligand>
        <name>isopentenyl diphosphate</name>
        <dbReference type="ChEBI" id="CHEBI:128769"/>
    </ligand>
</feature>